<reference evidence="2" key="1">
    <citation type="submission" date="2017-02" db="EMBL/GenBank/DDBJ databases">
        <authorList>
            <person name="Varghese N."/>
            <person name="Submissions S."/>
        </authorList>
    </citation>
    <scope>NUCLEOTIDE SEQUENCE [LARGE SCALE GENOMIC DNA]</scope>
    <source>
        <strain evidence="2">UM2</strain>
    </source>
</reference>
<dbReference type="SUPFAM" id="SSF102829">
    <property type="entry name" value="Cell division protein ZapA-like"/>
    <property type="match status" value="1"/>
</dbReference>
<evidence type="ECO:0000313" key="1">
    <source>
        <dbReference type="EMBL" id="SKB78880.1"/>
    </source>
</evidence>
<dbReference type="InterPro" id="IPR007838">
    <property type="entry name" value="Cell_div_ZapA-like"/>
</dbReference>
<dbReference type="Gene3D" id="3.30.160.880">
    <property type="entry name" value="Cell division protein ZapA protomer, N-terminal domain"/>
    <property type="match status" value="1"/>
</dbReference>
<dbReference type="STRING" id="439228.SAMN06295920_106175"/>
<dbReference type="AlphaFoldDB" id="A0A1T5E4X3"/>
<dbReference type="Proteomes" id="UP000189818">
    <property type="component" value="Unassembled WGS sequence"/>
</dbReference>
<dbReference type="RefSeq" id="WP_079648930.1">
    <property type="nucleotide sequence ID" value="NZ_FUYM01000006.1"/>
</dbReference>
<name>A0A1T5E4X3_9SPHN</name>
<evidence type="ECO:0000313" key="2">
    <source>
        <dbReference type="Proteomes" id="UP000189818"/>
    </source>
</evidence>
<proteinExistence type="predicted"/>
<gene>
    <name evidence="1" type="ORF">SAMN06295920_106175</name>
</gene>
<dbReference type="InterPro" id="IPR042233">
    <property type="entry name" value="Cell_div_ZapA_N"/>
</dbReference>
<sequence length="113" mass="12210">MADVDVDVAGRRYRLSCRDGEEDHLRALVHMVGAKAEELTGALGEMTEARTLLLSALLLADELNDLRGAAAVARKDPAPSVAAAEPDPAYAVAIERIAERVERLADRMERDGQ</sequence>
<keyword evidence="1" id="KW-0131">Cell cycle</keyword>
<dbReference type="Pfam" id="PF05164">
    <property type="entry name" value="ZapA"/>
    <property type="match status" value="1"/>
</dbReference>
<dbReference type="GO" id="GO:0051301">
    <property type="term" value="P:cell division"/>
    <property type="evidence" value="ECO:0007669"/>
    <property type="project" value="UniProtKB-KW"/>
</dbReference>
<dbReference type="InterPro" id="IPR036192">
    <property type="entry name" value="Cell_div_ZapA-like_sf"/>
</dbReference>
<organism evidence="1 2">
    <name type="scientific">Rhizorhabdus histidinilytica</name>
    <dbReference type="NCBI Taxonomy" id="439228"/>
    <lineage>
        <taxon>Bacteria</taxon>
        <taxon>Pseudomonadati</taxon>
        <taxon>Pseudomonadota</taxon>
        <taxon>Alphaproteobacteria</taxon>
        <taxon>Sphingomonadales</taxon>
        <taxon>Sphingomonadaceae</taxon>
        <taxon>Rhizorhabdus</taxon>
    </lineage>
</organism>
<accession>A0A1T5E4X3</accession>
<keyword evidence="2" id="KW-1185">Reference proteome</keyword>
<protein>
    <submittedName>
        <fullName evidence="1">Cell division protein ZapA</fullName>
    </submittedName>
</protein>
<dbReference type="EMBL" id="FUYM01000006">
    <property type="protein sequence ID" value="SKB78880.1"/>
    <property type="molecule type" value="Genomic_DNA"/>
</dbReference>
<dbReference type="OrthoDB" id="9797575at2"/>
<keyword evidence="1" id="KW-0132">Cell division</keyword>